<name>A0ABD3QMI8_9STRA</name>
<accession>A0ABD3QMI8</accession>
<feature type="compositionally biased region" description="Basic and acidic residues" evidence="1">
    <location>
        <begin position="83"/>
        <end position="110"/>
    </location>
</feature>
<keyword evidence="3" id="KW-1185">Reference proteome</keyword>
<organism evidence="2 3">
    <name type="scientific">Cyclotella cryptica</name>
    <dbReference type="NCBI Taxonomy" id="29204"/>
    <lineage>
        <taxon>Eukaryota</taxon>
        <taxon>Sar</taxon>
        <taxon>Stramenopiles</taxon>
        <taxon>Ochrophyta</taxon>
        <taxon>Bacillariophyta</taxon>
        <taxon>Coscinodiscophyceae</taxon>
        <taxon>Thalassiosirophycidae</taxon>
        <taxon>Stephanodiscales</taxon>
        <taxon>Stephanodiscaceae</taxon>
        <taxon>Cyclotella</taxon>
    </lineage>
</organism>
<proteinExistence type="predicted"/>
<reference evidence="2 3" key="1">
    <citation type="journal article" date="2020" name="G3 (Bethesda)">
        <title>Improved Reference Genome for Cyclotella cryptica CCMP332, a Model for Cell Wall Morphogenesis, Salinity Adaptation, and Lipid Production in Diatoms (Bacillariophyta).</title>
        <authorList>
            <person name="Roberts W.R."/>
            <person name="Downey K.M."/>
            <person name="Ruck E.C."/>
            <person name="Traller J.C."/>
            <person name="Alverson A.J."/>
        </authorList>
    </citation>
    <scope>NUCLEOTIDE SEQUENCE [LARGE SCALE GENOMIC DNA]</scope>
    <source>
        <strain evidence="2 3">CCMP332</strain>
    </source>
</reference>
<evidence type="ECO:0000256" key="1">
    <source>
        <dbReference type="SAM" id="MobiDB-lite"/>
    </source>
</evidence>
<dbReference type="EMBL" id="JABMIG020000026">
    <property type="protein sequence ID" value="KAL3801485.1"/>
    <property type="molecule type" value="Genomic_DNA"/>
</dbReference>
<feature type="region of interest" description="Disordered" evidence="1">
    <location>
        <begin position="79"/>
        <end position="141"/>
    </location>
</feature>
<comment type="caution">
    <text evidence="2">The sequence shown here is derived from an EMBL/GenBank/DDBJ whole genome shotgun (WGS) entry which is preliminary data.</text>
</comment>
<gene>
    <name evidence="2" type="ORF">HJC23_000923</name>
</gene>
<dbReference type="AlphaFoldDB" id="A0ABD3QMI8"/>
<protein>
    <submittedName>
        <fullName evidence="2">Uncharacterized protein</fullName>
    </submittedName>
</protein>
<evidence type="ECO:0000313" key="3">
    <source>
        <dbReference type="Proteomes" id="UP001516023"/>
    </source>
</evidence>
<evidence type="ECO:0000313" key="2">
    <source>
        <dbReference type="EMBL" id="KAL3801485.1"/>
    </source>
</evidence>
<sequence length="356" mass="39854">MVVNALYEGAERLFSENVFSQANVPMQGQMKKKRKSLLKWRNERLDGSCKSVLGVVNRTYPPAQGQTEKNVETLSRWRNKTWHRGEKSRPNANTNKDREGHVELTFKKTEMSSTTSPCTSVTSNEANNDSNSVSPEKDPDDDYSVFIVHNYVDGDITYNSKEVEASLCSFTTSGGRTLDENARQNSPLLQTATSHVPTEVRSYISMDRNKENVNNSLIDDDISAISIDKIFSSRHSEVDDFLEDDVASAATQEVGTGCVIAKQRMIENIISVKCAHHATRGCDMKLRDDDSTYVTLDADEWEREFGHHGCCFAQQMHGIVMESGDAVYDAVGEPEDYPFGEHLVSAVMQCARKARE</sequence>
<feature type="compositionally biased region" description="Polar residues" evidence="1">
    <location>
        <begin position="124"/>
        <end position="134"/>
    </location>
</feature>
<dbReference type="Proteomes" id="UP001516023">
    <property type="component" value="Unassembled WGS sequence"/>
</dbReference>
<feature type="compositionally biased region" description="Low complexity" evidence="1">
    <location>
        <begin position="112"/>
        <end position="123"/>
    </location>
</feature>